<dbReference type="EMBL" id="BK032568">
    <property type="protein sequence ID" value="DAF48395.1"/>
    <property type="molecule type" value="Genomic_DNA"/>
</dbReference>
<reference evidence="2" key="1">
    <citation type="journal article" date="2021" name="Proc. Natl. Acad. Sci. U.S.A.">
        <title>A Catalog of Tens of Thousands of Viruses from Human Metagenomes Reveals Hidden Associations with Chronic Diseases.</title>
        <authorList>
            <person name="Tisza M.J."/>
            <person name="Buck C.B."/>
        </authorList>
    </citation>
    <scope>NUCLEOTIDE SEQUENCE</scope>
    <source>
        <strain evidence="2">CtWhl2</strain>
    </source>
</reference>
<feature type="region of interest" description="Disordered" evidence="1">
    <location>
        <begin position="91"/>
        <end position="127"/>
    </location>
</feature>
<proteinExistence type="predicted"/>
<organism evidence="2">
    <name type="scientific">Siphoviridae sp. ctWhl2</name>
    <dbReference type="NCBI Taxonomy" id="2827885"/>
    <lineage>
        <taxon>Viruses</taxon>
        <taxon>Duplodnaviria</taxon>
        <taxon>Heunggongvirae</taxon>
        <taxon>Uroviricota</taxon>
        <taxon>Caudoviricetes</taxon>
    </lineage>
</organism>
<feature type="compositionally biased region" description="Basic residues" evidence="1">
    <location>
        <begin position="95"/>
        <end position="117"/>
    </location>
</feature>
<accession>A0A8S5SC38</accession>
<feature type="compositionally biased region" description="Basic and acidic residues" evidence="1">
    <location>
        <begin position="118"/>
        <end position="127"/>
    </location>
</feature>
<name>A0A8S5SC38_9CAUD</name>
<sequence>MKILKDGFRADMERIKRELTALQGVSIHVGILGDAGSDILMIAGVHEYGATISAKNVKHLAIPLNMEAKNAGSPRKFNDLRFIPISPGYGFLVRDRKHPQKAPGRKKQEKHDAKKHPSGGEEDPRPNEDYEWMYMLVDSVTIPERSFIRASFDTGKATLENICKEAVDGIILKKWTAQEAADYIGKWAVEMTHDYFNTKLSPPKSATTQLTSTQYQPLFDTGRLYNSISYSVEGI</sequence>
<protein>
    <submittedName>
        <fullName evidence="2">Virion morphogenesis protein</fullName>
    </submittedName>
</protein>
<evidence type="ECO:0000256" key="1">
    <source>
        <dbReference type="SAM" id="MobiDB-lite"/>
    </source>
</evidence>
<evidence type="ECO:0000313" key="2">
    <source>
        <dbReference type="EMBL" id="DAF48395.1"/>
    </source>
</evidence>